<evidence type="ECO:0000313" key="3">
    <source>
        <dbReference type="EMBL" id="MCD2492708.1"/>
    </source>
</evidence>
<accession>A0AAP2RJR3</accession>
<dbReference type="InterPro" id="IPR044060">
    <property type="entry name" value="Bacterial_rp_domain"/>
</dbReference>
<evidence type="ECO:0000256" key="1">
    <source>
        <dbReference type="SAM" id="SignalP"/>
    </source>
</evidence>
<dbReference type="Pfam" id="PF13306">
    <property type="entry name" value="LRR_5"/>
    <property type="match status" value="2"/>
</dbReference>
<dbReference type="EMBL" id="JAJNOR010000004">
    <property type="protein sequence ID" value="MCD2492708.1"/>
    <property type="molecule type" value="Genomic_DNA"/>
</dbReference>
<feature type="domain" description="Bacterial repeat" evidence="2">
    <location>
        <begin position="1005"/>
        <end position="1076"/>
    </location>
</feature>
<evidence type="ECO:0000313" key="4">
    <source>
        <dbReference type="Proteomes" id="UP001299265"/>
    </source>
</evidence>
<reference evidence="3 4" key="1">
    <citation type="submission" date="2021-11" db="EMBL/GenBank/DDBJ databases">
        <title>Lacrimispora sp. nov. NSJ-141 isolated from human feces.</title>
        <authorList>
            <person name="Abdugheni R."/>
        </authorList>
    </citation>
    <scope>NUCLEOTIDE SEQUENCE [LARGE SCALE GENOMIC DNA]</scope>
    <source>
        <strain evidence="3 4">NSJ-141</strain>
    </source>
</reference>
<dbReference type="PANTHER" id="PTHR45661">
    <property type="entry name" value="SURFACE ANTIGEN"/>
    <property type="match status" value="1"/>
</dbReference>
<feature type="chain" id="PRO_5043024832" evidence="1">
    <location>
        <begin position="33"/>
        <end position="1326"/>
    </location>
</feature>
<organism evidence="3 4">
    <name type="scientific">Lientehia hominis</name>
    <dbReference type="NCBI Taxonomy" id="2897778"/>
    <lineage>
        <taxon>Bacteria</taxon>
        <taxon>Bacillati</taxon>
        <taxon>Bacillota</taxon>
        <taxon>Clostridia</taxon>
        <taxon>Lachnospirales</taxon>
        <taxon>Lachnospiraceae</taxon>
        <taxon>Lientehia</taxon>
    </lineage>
</organism>
<dbReference type="Proteomes" id="UP001299265">
    <property type="component" value="Unassembled WGS sequence"/>
</dbReference>
<protein>
    <submittedName>
        <fullName evidence="3">Leucine-rich repeat protein</fullName>
    </submittedName>
</protein>
<feature type="signal peptide" evidence="1">
    <location>
        <begin position="1"/>
        <end position="32"/>
    </location>
</feature>
<dbReference type="Pfam" id="PF18998">
    <property type="entry name" value="Flg_new_2"/>
    <property type="match status" value="1"/>
</dbReference>
<comment type="caution">
    <text evidence="3">The sequence shown here is derived from an EMBL/GenBank/DDBJ whole genome shotgun (WGS) entry which is preliminary data.</text>
</comment>
<dbReference type="PANTHER" id="PTHR45661:SF3">
    <property type="entry name" value="IG-LIKE DOMAIN-CONTAINING PROTEIN"/>
    <property type="match status" value="1"/>
</dbReference>
<proteinExistence type="predicted"/>
<dbReference type="RefSeq" id="WP_231062578.1">
    <property type="nucleotide sequence ID" value="NZ_JAJNOR010000004.1"/>
</dbReference>
<keyword evidence="4" id="KW-1185">Reference proteome</keyword>
<dbReference type="Gene3D" id="3.80.10.10">
    <property type="entry name" value="Ribonuclease Inhibitor"/>
    <property type="match status" value="2"/>
</dbReference>
<evidence type="ECO:0000259" key="2">
    <source>
        <dbReference type="Pfam" id="PF18998"/>
    </source>
</evidence>
<name>A0AAP2RJR3_9FIRM</name>
<dbReference type="InterPro" id="IPR053139">
    <property type="entry name" value="Surface_bspA-like"/>
</dbReference>
<dbReference type="InterPro" id="IPR026906">
    <property type="entry name" value="LRR_5"/>
</dbReference>
<sequence length="1326" mass="141814">MRKTKKQNRWLALALCLCMLSSVFPLSGITHAAGTGCNHTHDENCGYVEAVEGAPCTFTHEHDDACGYVEAVEGKPCTHVHDENCGGLGQDSGPAACTLNEGCKLPAGHEGDCDAPMALGASPSGSSLIQGKGYTFNPEDGKLTISTDKGCENWKNDERIPEPANKAVKLLEIQEGVTSISSYAFNQCLKIKKVVFPESLTEIRRNAFSYCTDLEEVVFSEGLRSIGDEVFNSCGYLRSVTFPQSLQSIGSEAFTSCIRLATLTFLGNSPPSSIASDAFYKAAQNGTIYYPEGADGNYTETWKSDIGRDNWTLSSLNTVFVPINDITLSCAATVSINTDLVLTATIDPVEASYQSIVWSVQDANGTGAEITGGNVLRATTGGVVTVLATVKNGGEITDGMPCNFTKEFTIFVKDPDATSLTVILDDDGGGTSLEDNPMKSAVEAALAHSGTNESKITVIKLRGRAGSITGWSWKYLLNLFESSGWAAQTLDLSGMDSLTKVENEMDGYREISRLTAVCFPESIQTIGKRAFYNCGSLNDLTFLGDTPPAVEADAFQGISPTGKVNFPGGAGAVYSDSWRHSVGLSGWALIDAMEAKEQYNIVKGRTYYFDLSEVAFPGEVHDSDTGHGDALPDISLRYMPFTYTGTVSAYVLPESMDNIQSTAENTARYVYDHSLFIADYTLVIKESGDEWPVSWNMLKDAGLIFGTSYADRGVDYTIRAPTTGGDSIHEYTDEERGIPENNEWDAILNKCGQYYKDNVSGYIKNWAYRSAWGQDTGDSGSMYDSIRWARGYSTARYSGLSSPDNQVDTYNYRPVLEILNTQGAADLKTMALNLNGGKLLTDAGYQGKPIEVLNFVYAGESFTAPDGSDYVRPADEAGTYLRWMDGDGKLYDPGESVPSSVTELKAIWNPPVSISKIDGVTVPVRGEAPVTEILETEQYTGTVAWSPDPGAAFAGDTEYTAVITLTPKTGYSLRDIVANFFTVEGAVATNDAGSGVVSAKFIPAYSLTVQAGGGGTVSGTASGSYKPGTSISVTATASSGYSFSGWTASGVTVGNTQTVSFNMPESPVTLTANFRYTGGSSDPGPTYTWRTLTDKATGVRVSGLFTEGAALEVKEMLLHPTGAYSVCDDIRARQDKGDLIVLFDIGLKSGKYKGDLEVEIPVDAKYNDQTAIILHCKDNVLESRTVTVSGGIAKGTFSSLSLYAVAKVTAKTVIIGLPESYTLLQGQSISWTPAPAGGSWSYDTDLLEMKKNGDTYTFKALKVGKATATYTVDGVPHTVTITINSSTIPQTGDTSSPWPWALLATAALLGCAALVGRKGGYKKRHG</sequence>
<dbReference type="SUPFAM" id="SSF52058">
    <property type="entry name" value="L domain-like"/>
    <property type="match status" value="1"/>
</dbReference>
<gene>
    <name evidence="3" type="ORF">LQE92_08715</name>
</gene>
<keyword evidence="1" id="KW-0732">Signal</keyword>
<dbReference type="InterPro" id="IPR032675">
    <property type="entry name" value="LRR_dom_sf"/>
</dbReference>